<dbReference type="InterPro" id="IPR029063">
    <property type="entry name" value="SAM-dependent_MTases_sf"/>
</dbReference>
<comment type="similarity">
    <text evidence="6">Belongs to the methyltransferase superfamily. tRNA (adenine-N(6)-)-methyltransferase family.</text>
</comment>
<name>A0A1H4EP13_9BACT</name>
<dbReference type="STRING" id="408074.SAMN05660909_03876"/>
<dbReference type="CDD" id="cd02440">
    <property type="entry name" value="AdoMet_MTases"/>
    <property type="match status" value="1"/>
</dbReference>
<evidence type="ECO:0000256" key="2">
    <source>
        <dbReference type="ARBA" id="ARBA00022603"/>
    </source>
</evidence>
<keyword evidence="4 6" id="KW-0949">S-adenosyl-L-methionine</keyword>
<evidence type="ECO:0000256" key="6">
    <source>
        <dbReference type="HAMAP-Rule" id="MF_01872"/>
    </source>
</evidence>
<reference evidence="9" key="1">
    <citation type="submission" date="2016-10" db="EMBL/GenBank/DDBJ databases">
        <authorList>
            <person name="Varghese N."/>
            <person name="Submissions S."/>
        </authorList>
    </citation>
    <scope>NUCLEOTIDE SEQUENCE [LARGE SCALE GENOMIC DNA]</scope>
    <source>
        <strain evidence="9">DSM 23920</strain>
    </source>
</reference>
<dbReference type="OrthoDB" id="5383291at2"/>
<dbReference type="EC" id="2.1.1.223" evidence="6"/>
<dbReference type="GO" id="GO:0005737">
    <property type="term" value="C:cytoplasm"/>
    <property type="evidence" value="ECO:0007669"/>
    <property type="project" value="UniProtKB-SubCell"/>
</dbReference>
<evidence type="ECO:0000313" key="8">
    <source>
        <dbReference type="EMBL" id="SEA86854.1"/>
    </source>
</evidence>
<dbReference type="PROSITE" id="PS01131">
    <property type="entry name" value="RRNA_A_DIMETH"/>
    <property type="match status" value="1"/>
</dbReference>
<evidence type="ECO:0000256" key="3">
    <source>
        <dbReference type="ARBA" id="ARBA00022679"/>
    </source>
</evidence>
<evidence type="ECO:0000259" key="7">
    <source>
        <dbReference type="Pfam" id="PF05175"/>
    </source>
</evidence>
<dbReference type="InterPro" id="IPR022882">
    <property type="entry name" value="tRNA_adenine-N6_MeTrfase"/>
</dbReference>
<evidence type="ECO:0000256" key="1">
    <source>
        <dbReference type="ARBA" id="ARBA00022490"/>
    </source>
</evidence>
<dbReference type="InterPro" id="IPR050210">
    <property type="entry name" value="tRNA_Adenine-N(6)_MTase"/>
</dbReference>
<sequence length="240" mass="26721">MANTFFKFKQFTVHQDLCAMKVCTDACVQGAYTGRYFKDNQLTAPAILDIGAGTGLLSLMLAQQTASAITAVELDAKAALQAKQNFNASLWAGRLQLIQTDIRTWSVNPPFDFIITNPPFYESALRSGHAQKDQAMHATNLGYADLLKAIDRLLSASGEVSVLLPYPSFTGFEALAIKQGFYLKQVLYVRQSVNHGYFRTVGIFSRQPAETHITELIIRDAANNYTAEFIELLKPYYLIF</sequence>
<dbReference type="EMBL" id="FNRL01000019">
    <property type="protein sequence ID" value="SEA86854.1"/>
    <property type="molecule type" value="Genomic_DNA"/>
</dbReference>
<keyword evidence="9" id="KW-1185">Reference proteome</keyword>
<dbReference type="Proteomes" id="UP000199656">
    <property type="component" value="Unassembled WGS sequence"/>
</dbReference>
<dbReference type="RefSeq" id="WP_089763578.1">
    <property type="nucleotide sequence ID" value="NZ_BKAT01000032.1"/>
</dbReference>
<proteinExistence type="inferred from homology"/>
<keyword evidence="3 6" id="KW-0808">Transferase</keyword>
<comment type="subcellular location">
    <subcellularLocation>
        <location evidence="6">Cytoplasm</location>
    </subcellularLocation>
</comment>
<dbReference type="Gene3D" id="3.40.50.150">
    <property type="entry name" value="Vaccinia Virus protein VP39"/>
    <property type="match status" value="1"/>
</dbReference>
<dbReference type="InterPro" id="IPR007848">
    <property type="entry name" value="Small_mtfrase_dom"/>
</dbReference>
<dbReference type="InterPro" id="IPR002052">
    <property type="entry name" value="DNA_methylase_N6_adenine_CS"/>
</dbReference>
<evidence type="ECO:0000256" key="5">
    <source>
        <dbReference type="ARBA" id="ARBA00022694"/>
    </source>
</evidence>
<dbReference type="GO" id="GO:0003676">
    <property type="term" value="F:nucleic acid binding"/>
    <property type="evidence" value="ECO:0007669"/>
    <property type="project" value="InterPro"/>
</dbReference>
<dbReference type="PROSITE" id="PS00092">
    <property type="entry name" value="N6_MTASE"/>
    <property type="match status" value="1"/>
</dbReference>
<evidence type="ECO:0000256" key="4">
    <source>
        <dbReference type="ARBA" id="ARBA00022691"/>
    </source>
</evidence>
<dbReference type="Pfam" id="PF05175">
    <property type="entry name" value="MTS"/>
    <property type="match status" value="1"/>
</dbReference>
<keyword evidence="1 6" id="KW-0963">Cytoplasm</keyword>
<dbReference type="AlphaFoldDB" id="A0A1H4EP13"/>
<dbReference type="GO" id="GO:0016430">
    <property type="term" value="F:tRNA (adenine-N6)-methyltransferase activity"/>
    <property type="evidence" value="ECO:0007669"/>
    <property type="project" value="UniProtKB-UniRule"/>
</dbReference>
<gene>
    <name evidence="8" type="ORF">SAMN05660909_03876</name>
</gene>
<comment type="catalytic activity">
    <reaction evidence="6">
        <text>adenosine(37) in tRNA1(Val) + S-adenosyl-L-methionine = N(6)-methyladenosine(37) in tRNA1(Val) + S-adenosyl-L-homocysteine + H(+)</text>
        <dbReference type="Rhea" id="RHEA:43160"/>
        <dbReference type="Rhea" id="RHEA-COMP:10369"/>
        <dbReference type="Rhea" id="RHEA-COMP:10370"/>
        <dbReference type="ChEBI" id="CHEBI:15378"/>
        <dbReference type="ChEBI" id="CHEBI:57856"/>
        <dbReference type="ChEBI" id="CHEBI:59789"/>
        <dbReference type="ChEBI" id="CHEBI:74411"/>
        <dbReference type="ChEBI" id="CHEBI:74449"/>
        <dbReference type="EC" id="2.1.1.223"/>
    </reaction>
</comment>
<dbReference type="InterPro" id="IPR020596">
    <property type="entry name" value="rRNA_Ade_Mease_Trfase_CS"/>
</dbReference>
<dbReference type="PANTHER" id="PTHR47739:SF1">
    <property type="entry name" value="TRNA1(VAL) (ADENINE(37)-N6)-METHYLTRANSFERASE"/>
    <property type="match status" value="1"/>
</dbReference>
<feature type="domain" description="Methyltransferase small" evidence="7">
    <location>
        <begin position="44"/>
        <end position="124"/>
    </location>
</feature>
<comment type="function">
    <text evidence="6">Specifically methylates the adenine in position 37 of tRNA(1)(Val) (anticodon cmo5UAC).</text>
</comment>
<dbReference type="PANTHER" id="PTHR47739">
    <property type="entry name" value="TRNA1(VAL) (ADENINE(37)-N6)-METHYLTRANSFERASE"/>
    <property type="match status" value="1"/>
</dbReference>
<organism evidence="8 9">
    <name type="scientific">Chitinophaga terrae</name>
    <name type="common">ex Kim and Jung 2007</name>
    <dbReference type="NCBI Taxonomy" id="408074"/>
    <lineage>
        <taxon>Bacteria</taxon>
        <taxon>Pseudomonadati</taxon>
        <taxon>Bacteroidota</taxon>
        <taxon>Chitinophagia</taxon>
        <taxon>Chitinophagales</taxon>
        <taxon>Chitinophagaceae</taxon>
        <taxon>Chitinophaga</taxon>
    </lineage>
</organism>
<accession>A0A1H4EP13</accession>
<dbReference type="GO" id="GO:0008033">
    <property type="term" value="P:tRNA processing"/>
    <property type="evidence" value="ECO:0007669"/>
    <property type="project" value="UniProtKB-UniRule"/>
</dbReference>
<dbReference type="SUPFAM" id="SSF53335">
    <property type="entry name" value="S-adenosyl-L-methionine-dependent methyltransferases"/>
    <property type="match status" value="1"/>
</dbReference>
<dbReference type="GO" id="GO:0000179">
    <property type="term" value="F:rRNA (adenine-N6,N6-)-dimethyltransferase activity"/>
    <property type="evidence" value="ECO:0007669"/>
    <property type="project" value="InterPro"/>
</dbReference>
<protein>
    <recommendedName>
        <fullName evidence="6">tRNA1(Val) (adenine(37)-N6)-methyltransferase</fullName>
        <ecNumber evidence="6">2.1.1.223</ecNumber>
    </recommendedName>
    <alternativeName>
        <fullName evidence="6">tRNA m6A37 methyltransferase</fullName>
    </alternativeName>
</protein>
<dbReference type="HAMAP" id="MF_01872">
    <property type="entry name" value="tRNA_methyltr_YfiC"/>
    <property type="match status" value="1"/>
</dbReference>
<keyword evidence="2 6" id="KW-0489">Methyltransferase</keyword>
<evidence type="ECO:0000313" key="9">
    <source>
        <dbReference type="Proteomes" id="UP000199656"/>
    </source>
</evidence>
<keyword evidence="5 6" id="KW-0819">tRNA processing</keyword>